<reference evidence="1" key="2">
    <citation type="submission" date="2023-04" db="EMBL/GenBank/DDBJ databases">
        <authorList>
            <person name="Bruccoleri R.E."/>
            <person name="Oakeley E.J."/>
            <person name="Faust A.-M."/>
            <person name="Dessus-Babus S."/>
            <person name="Altorfer M."/>
            <person name="Burckhardt D."/>
            <person name="Oertli M."/>
            <person name="Naumann U."/>
            <person name="Petersen F."/>
            <person name="Wong J."/>
        </authorList>
    </citation>
    <scope>NUCLEOTIDE SEQUENCE</scope>
    <source>
        <strain evidence="1">GSM-AAB239-AS_SAM_17_03QT</strain>
        <tissue evidence="1">Leaf</tissue>
    </source>
</reference>
<evidence type="ECO:0000313" key="1">
    <source>
        <dbReference type="EMBL" id="KAJ6825829.1"/>
    </source>
</evidence>
<dbReference type="EMBL" id="JANAVB010021595">
    <property type="protein sequence ID" value="KAJ6825829.1"/>
    <property type="molecule type" value="Genomic_DNA"/>
</dbReference>
<sequence length="31" mass="3343">MEAIRDTYYGQEPGGTLELAGVTLDLEAEEA</sequence>
<proteinExistence type="predicted"/>
<accession>A0AAX6GAY9</accession>
<organism evidence="1 2">
    <name type="scientific">Iris pallida</name>
    <name type="common">Sweet iris</name>
    <dbReference type="NCBI Taxonomy" id="29817"/>
    <lineage>
        <taxon>Eukaryota</taxon>
        <taxon>Viridiplantae</taxon>
        <taxon>Streptophyta</taxon>
        <taxon>Embryophyta</taxon>
        <taxon>Tracheophyta</taxon>
        <taxon>Spermatophyta</taxon>
        <taxon>Magnoliopsida</taxon>
        <taxon>Liliopsida</taxon>
        <taxon>Asparagales</taxon>
        <taxon>Iridaceae</taxon>
        <taxon>Iridoideae</taxon>
        <taxon>Irideae</taxon>
        <taxon>Iris</taxon>
    </lineage>
</organism>
<reference evidence="1" key="1">
    <citation type="journal article" date="2023" name="GigaByte">
        <title>Genome assembly of the bearded iris, Iris pallida Lam.</title>
        <authorList>
            <person name="Bruccoleri R.E."/>
            <person name="Oakeley E.J."/>
            <person name="Faust A.M.E."/>
            <person name="Altorfer M."/>
            <person name="Dessus-Babus S."/>
            <person name="Burckhardt D."/>
            <person name="Oertli M."/>
            <person name="Naumann U."/>
            <person name="Petersen F."/>
            <person name="Wong J."/>
        </authorList>
    </citation>
    <scope>NUCLEOTIDE SEQUENCE</scope>
    <source>
        <strain evidence="1">GSM-AAB239-AS_SAM_17_03QT</strain>
    </source>
</reference>
<protein>
    <submittedName>
        <fullName evidence="1">Uncharacterized protein</fullName>
    </submittedName>
</protein>
<comment type="caution">
    <text evidence="1">The sequence shown here is derived from an EMBL/GenBank/DDBJ whole genome shotgun (WGS) entry which is preliminary data.</text>
</comment>
<gene>
    <name evidence="1" type="ORF">M6B38_376975</name>
</gene>
<evidence type="ECO:0000313" key="2">
    <source>
        <dbReference type="Proteomes" id="UP001140949"/>
    </source>
</evidence>
<dbReference type="Proteomes" id="UP001140949">
    <property type="component" value="Unassembled WGS sequence"/>
</dbReference>
<keyword evidence="2" id="KW-1185">Reference proteome</keyword>
<dbReference type="AlphaFoldDB" id="A0AAX6GAY9"/>
<name>A0AAX6GAY9_IRIPA</name>